<dbReference type="EMBL" id="JAUEIF010000002">
    <property type="protein sequence ID" value="MDN0024776.1"/>
    <property type="molecule type" value="Genomic_DNA"/>
</dbReference>
<dbReference type="RefSeq" id="WP_021993091.1">
    <property type="nucleotide sequence ID" value="NZ_CALUKV010000012.1"/>
</dbReference>
<comment type="caution">
    <text evidence="4">The sequence shown here is derived from an EMBL/GenBank/DDBJ whole genome shotgun (WGS) entry which is preliminary data.</text>
</comment>
<evidence type="ECO:0000313" key="6">
    <source>
        <dbReference type="Proteomes" id="UP001168478"/>
    </source>
</evidence>
<dbReference type="Pfam" id="PF00795">
    <property type="entry name" value="CN_hydrolase"/>
    <property type="match status" value="1"/>
</dbReference>
<sequence>MKVTIIQTDIQWAACDNNASAARDIILSAGESDMYVLPEMWNTGFTVTKEEVSASSSDRALEWMQETARQTDAVVCGSMAVENEDKANRAIHPYRNRMFFVKPDGAYTCYDKHHLFRPAGEDIMFAAGDKRIIAEWKGWRFLLTICYDLRFPLWLRYNNDYDAIINVANWPDMRHDAWDVLTRARAIENQCFFIACNRTGHDKTLYYSGHSRIIDPQGRIMAECETGKQQSVTAVIDKDKVTNYRRAFNVLDERDNK</sequence>
<evidence type="ECO:0000256" key="1">
    <source>
        <dbReference type="ARBA" id="ARBA00010613"/>
    </source>
</evidence>
<dbReference type="PANTHER" id="PTHR47799">
    <property type="entry name" value="OMEGA-AMIDASE YAFV"/>
    <property type="match status" value="1"/>
</dbReference>
<keyword evidence="4" id="KW-0378">Hydrolase</keyword>
<dbReference type="Proteomes" id="UP001168478">
    <property type="component" value="Unassembled WGS sequence"/>
</dbReference>
<evidence type="ECO:0000313" key="4">
    <source>
        <dbReference type="EMBL" id="MDN0024776.1"/>
    </source>
</evidence>
<protein>
    <submittedName>
        <fullName evidence="4">Nitrilase-related carbon-nitrogen hydrolase</fullName>
    </submittedName>
</protein>
<dbReference type="GO" id="GO:0106008">
    <property type="term" value="F:2-oxoglutaramate amidase activity"/>
    <property type="evidence" value="ECO:0007669"/>
    <property type="project" value="TreeGrafter"/>
</dbReference>
<accession>A0AAW7JUZ1</accession>
<dbReference type="PROSITE" id="PS01227">
    <property type="entry name" value="UPF0012"/>
    <property type="match status" value="1"/>
</dbReference>
<comment type="similarity">
    <text evidence="1">Belongs to the carbon-nitrogen hydrolase superfamily. NIT1/NIT2 family.</text>
</comment>
<evidence type="ECO:0000259" key="2">
    <source>
        <dbReference type="PROSITE" id="PS50263"/>
    </source>
</evidence>
<proteinExistence type="inferred from homology"/>
<feature type="domain" description="CN hydrolase" evidence="2">
    <location>
        <begin position="1"/>
        <end position="238"/>
    </location>
</feature>
<evidence type="ECO:0000313" key="5">
    <source>
        <dbReference type="Proteomes" id="UP001167831"/>
    </source>
</evidence>
<dbReference type="GO" id="GO:0050152">
    <property type="term" value="F:omega-amidase activity"/>
    <property type="evidence" value="ECO:0007669"/>
    <property type="project" value="TreeGrafter"/>
</dbReference>
<dbReference type="Gene3D" id="3.60.110.10">
    <property type="entry name" value="Carbon-nitrogen hydrolase"/>
    <property type="match status" value="1"/>
</dbReference>
<dbReference type="EMBL" id="JAUEIE010000011">
    <property type="protein sequence ID" value="MDN0023413.1"/>
    <property type="molecule type" value="Genomic_DNA"/>
</dbReference>
<reference evidence="4" key="1">
    <citation type="submission" date="2023-06" db="EMBL/GenBank/DDBJ databases">
        <authorList>
            <person name="Zeman M."/>
            <person name="Kubasova T."/>
            <person name="Jahodarova E."/>
            <person name="Nykrynova M."/>
            <person name="Rychlik I."/>
        </authorList>
    </citation>
    <scope>NUCLEOTIDE SEQUENCE</scope>
    <source>
        <strain evidence="4">ET15</strain>
        <strain evidence="3">ET37</strain>
    </source>
</reference>
<dbReference type="InterPro" id="IPR003010">
    <property type="entry name" value="C-N_Hydrolase"/>
</dbReference>
<evidence type="ECO:0000313" key="3">
    <source>
        <dbReference type="EMBL" id="MDN0023413.1"/>
    </source>
</evidence>
<organism evidence="4 6">
    <name type="scientific">Leyella lascolaii</name>
    <dbReference type="NCBI Taxonomy" id="1776379"/>
    <lineage>
        <taxon>Bacteria</taxon>
        <taxon>Pseudomonadati</taxon>
        <taxon>Bacteroidota</taxon>
        <taxon>Bacteroidia</taxon>
        <taxon>Bacteroidales</taxon>
        <taxon>Prevotellaceae</taxon>
        <taxon>Leyella</taxon>
    </lineage>
</organism>
<gene>
    <name evidence="3" type="ORF">QVN81_10320</name>
    <name evidence="4" type="ORF">QVN84_04455</name>
</gene>
<dbReference type="InterPro" id="IPR052737">
    <property type="entry name" value="Omega-amidase_YafV"/>
</dbReference>
<dbReference type="InterPro" id="IPR036526">
    <property type="entry name" value="C-N_Hydrolase_sf"/>
</dbReference>
<reference evidence="4" key="2">
    <citation type="submission" date="2023-08" db="EMBL/GenBank/DDBJ databases">
        <title>Identification and characterization of horizontal gene transfer across gut microbiota members of farm animals based on homology search.</title>
        <authorList>
            <person name="Schwarzerova J."/>
            <person name="Nykrynova M."/>
            <person name="Jureckova K."/>
            <person name="Cejkova D."/>
            <person name="Rychlik I."/>
        </authorList>
    </citation>
    <scope>NUCLEOTIDE SEQUENCE</scope>
    <source>
        <strain evidence="4">ET15</strain>
        <strain evidence="3">ET37</strain>
    </source>
</reference>
<dbReference type="AlphaFoldDB" id="A0AAW7JUZ1"/>
<dbReference type="SUPFAM" id="SSF56317">
    <property type="entry name" value="Carbon-nitrogen hydrolase"/>
    <property type="match status" value="1"/>
</dbReference>
<dbReference type="Proteomes" id="UP001167831">
    <property type="component" value="Unassembled WGS sequence"/>
</dbReference>
<name>A0AAW7JUZ1_9BACT</name>
<keyword evidence="5" id="KW-1185">Reference proteome</keyword>
<dbReference type="PANTHER" id="PTHR47799:SF1">
    <property type="entry name" value="OMEGA-AMIDASE YAFV"/>
    <property type="match status" value="1"/>
</dbReference>
<dbReference type="PROSITE" id="PS50263">
    <property type="entry name" value="CN_HYDROLASE"/>
    <property type="match status" value="1"/>
</dbReference>
<dbReference type="InterPro" id="IPR001110">
    <property type="entry name" value="UPF0012_CS"/>
</dbReference>